<dbReference type="AlphaFoldDB" id="A0A7W7KNX5"/>
<protein>
    <submittedName>
        <fullName evidence="1">Uncharacterized protein</fullName>
    </submittedName>
</protein>
<evidence type="ECO:0000313" key="1">
    <source>
        <dbReference type="EMBL" id="MBB4865768.1"/>
    </source>
</evidence>
<evidence type="ECO:0000313" key="2">
    <source>
        <dbReference type="Proteomes" id="UP000566995"/>
    </source>
</evidence>
<accession>A0A7W7KNX5</accession>
<comment type="caution">
    <text evidence="1">The sequence shown here is derived from an EMBL/GenBank/DDBJ whole genome shotgun (WGS) entry which is preliminary data.</text>
</comment>
<dbReference type="RefSeq" id="WP_184593603.1">
    <property type="nucleotide sequence ID" value="NZ_JACHLI010000021.1"/>
</dbReference>
<reference evidence="1 2" key="1">
    <citation type="submission" date="2020-08" db="EMBL/GenBank/DDBJ databases">
        <title>Functional genomics of gut bacteria from endangered species of beetles.</title>
        <authorList>
            <person name="Carlos-Shanley C."/>
        </authorList>
    </citation>
    <scope>NUCLEOTIDE SEQUENCE [LARGE SCALE GENOMIC DNA]</scope>
    <source>
        <strain evidence="1 2">S00179</strain>
    </source>
</reference>
<gene>
    <name evidence="1" type="ORF">HNP46_004669</name>
</gene>
<name>A0A7W7KNX5_PSENT</name>
<dbReference type="Proteomes" id="UP000566995">
    <property type="component" value="Unassembled WGS sequence"/>
</dbReference>
<proteinExistence type="predicted"/>
<organism evidence="1 2">
    <name type="scientific">Pseudomonas nitroreducens</name>
    <dbReference type="NCBI Taxonomy" id="46680"/>
    <lineage>
        <taxon>Bacteria</taxon>
        <taxon>Pseudomonadati</taxon>
        <taxon>Pseudomonadota</taxon>
        <taxon>Gammaproteobacteria</taxon>
        <taxon>Pseudomonadales</taxon>
        <taxon>Pseudomonadaceae</taxon>
        <taxon>Pseudomonas</taxon>
    </lineage>
</organism>
<dbReference type="EMBL" id="JACHLI010000021">
    <property type="protein sequence ID" value="MBB4865768.1"/>
    <property type="molecule type" value="Genomic_DNA"/>
</dbReference>
<sequence length="145" mass="17002">MSKIDNQKYVDVILESLRKIEDRGDIVITTTTPTSIARSIIHSLSEAFLGEAEESEAIIECDIPYLLEETSQKVSLFFSKDIARSREIVNAFYKSLLERLSMRQIAEMIWHETPSEIARLSYYSVELKREFDRDLVYLDWRKDFL</sequence>